<dbReference type="InterPro" id="IPR036259">
    <property type="entry name" value="MFS_trans_sf"/>
</dbReference>
<feature type="transmembrane region" description="Helical" evidence="9">
    <location>
        <begin position="545"/>
        <end position="568"/>
    </location>
</feature>
<dbReference type="CDD" id="cd17380">
    <property type="entry name" value="MFS_SLC17A9_like"/>
    <property type="match status" value="1"/>
</dbReference>
<evidence type="ECO:0000256" key="5">
    <source>
        <dbReference type="ARBA" id="ARBA00022989"/>
    </source>
</evidence>
<evidence type="ECO:0000256" key="1">
    <source>
        <dbReference type="ARBA" id="ARBA00004141"/>
    </source>
</evidence>
<accession>A0A8J4B705</accession>
<gene>
    <name evidence="11" type="ORF">Vafri_10936</name>
</gene>
<evidence type="ECO:0000256" key="2">
    <source>
        <dbReference type="ARBA" id="ARBA00022448"/>
    </source>
</evidence>
<name>A0A8J4B705_9CHLO</name>
<evidence type="ECO:0000256" key="6">
    <source>
        <dbReference type="ARBA" id="ARBA00023136"/>
    </source>
</evidence>
<dbReference type="Pfam" id="PF07690">
    <property type="entry name" value="MFS_1"/>
    <property type="match status" value="1"/>
</dbReference>
<reference evidence="11" key="1">
    <citation type="journal article" date="2021" name="Proc. Natl. Acad. Sci. U.S.A.">
        <title>Three genomes in the algal genus Volvox reveal the fate of a haploid sex-determining region after a transition to homothallism.</title>
        <authorList>
            <person name="Yamamoto K."/>
            <person name="Hamaji T."/>
            <person name="Kawai-Toyooka H."/>
            <person name="Matsuzaki R."/>
            <person name="Takahashi F."/>
            <person name="Nishimura Y."/>
            <person name="Kawachi M."/>
            <person name="Noguchi H."/>
            <person name="Minakuchi Y."/>
            <person name="Umen J.G."/>
            <person name="Toyoda A."/>
            <person name="Nozaki H."/>
        </authorList>
    </citation>
    <scope>NUCLEOTIDE SEQUENCE</scope>
    <source>
        <strain evidence="11">NIES-3780</strain>
    </source>
</reference>
<evidence type="ECO:0000256" key="9">
    <source>
        <dbReference type="SAM" id="Phobius"/>
    </source>
</evidence>
<keyword evidence="3 9" id="KW-0812">Transmembrane</keyword>
<dbReference type="AlphaFoldDB" id="A0A8J4B705"/>
<sequence>MLGSQAHRGAVARPCQLVQQPGSVQLPCLRQHLAKRCQSLHLPAERLLLSGSPTSHAQIFLRQRRRGVVASGQQQPWEVRTDGSASSKADATSNGVGSSADAEAYHLNGGAVALPSPTTSASNVALPAAAAPVQRPHRWKVVTMMAVAFVLCNMDKVNMSVAVIPMASELGWSATERGLVSSSFFWGYSLTQLPAGYISTKIGGAKVLAAGVALWSFGTLIAPPAAQLSLLALCATRVLVGLGEGFAPSAATAVLAKLVPSTERSRAVSLVWGGLDVGSAVGLLLCGPLIRMFGWPSVFYLFAVLGLVWAAMWPLVQPDKMDEDMIAEQRKKEQERAMRAALAQAQAVGGDKPGFSLESVDELPLSATYTKLEKGLPPDGKVPWAEFFQSPPVWAVTVAHFCFNWGYYTLLAWLPSYFELALGLNVEKSSFLTLIPYIAMTAMMPLVGPVADGWVRSGVPLTRVRKICQGIAFVGPALCMIACAILTPAAAVTAKAAASGTAVAGPVLTAVLVGLMSVAFALGAWSRAGLYCNHQDLSPKYASALLGITNTAGAVPGVLGVSAAGYLLDTTASWALALFIPTAICQLFGAAVYSVLASSERQSWS</sequence>
<comment type="subcellular location">
    <subcellularLocation>
        <location evidence="1">Membrane</location>
        <topology evidence="1">Multi-pass membrane protein</topology>
    </subcellularLocation>
</comment>
<dbReference type="Proteomes" id="UP000747399">
    <property type="component" value="Unassembled WGS sequence"/>
</dbReference>
<evidence type="ECO:0000256" key="8">
    <source>
        <dbReference type="SAM" id="MobiDB-lite"/>
    </source>
</evidence>
<feature type="domain" description="Major facilitator superfamily (MFS) profile" evidence="10">
    <location>
        <begin position="141"/>
        <end position="601"/>
    </location>
</feature>
<dbReference type="GO" id="GO:0015293">
    <property type="term" value="F:symporter activity"/>
    <property type="evidence" value="ECO:0007669"/>
    <property type="project" value="UniProtKB-KW"/>
</dbReference>
<protein>
    <recommendedName>
        <fullName evidence="10">Major facilitator superfamily (MFS) profile domain-containing protein</fullName>
    </recommendedName>
</protein>
<dbReference type="Gene3D" id="1.20.1250.20">
    <property type="entry name" value="MFS general substrate transporter like domains"/>
    <property type="match status" value="2"/>
</dbReference>
<dbReference type="PANTHER" id="PTHR11662:SF243">
    <property type="entry name" value="ANION TRANSPORTER 6, CHLOROPLASTIC-RELATED"/>
    <property type="match status" value="1"/>
</dbReference>
<feature type="transmembrane region" description="Helical" evidence="9">
    <location>
        <begin position="467"/>
        <end position="491"/>
    </location>
</feature>
<dbReference type="FunFam" id="1.20.1250.20:FF:000003">
    <property type="entry name" value="Solute carrier family 17 member 3"/>
    <property type="match status" value="1"/>
</dbReference>
<feature type="transmembrane region" description="Helical" evidence="9">
    <location>
        <begin position="393"/>
        <end position="414"/>
    </location>
</feature>
<dbReference type="GO" id="GO:0005315">
    <property type="term" value="F:phosphate transmembrane transporter activity"/>
    <property type="evidence" value="ECO:0007669"/>
    <property type="project" value="UniProtKB-ARBA"/>
</dbReference>
<evidence type="ECO:0000313" key="11">
    <source>
        <dbReference type="EMBL" id="GIL55382.1"/>
    </source>
</evidence>
<evidence type="ECO:0000256" key="7">
    <source>
        <dbReference type="ARBA" id="ARBA00024362"/>
    </source>
</evidence>
<dbReference type="InterPro" id="IPR050382">
    <property type="entry name" value="MFS_Na/Anion_cotransporter"/>
</dbReference>
<dbReference type="GO" id="GO:0016020">
    <property type="term" value="C:membrane"/>
    <property type="evidence" value="ECO:0007669"/>
    <property type="project" value="UniProtKB-SubCell"/>
</dbReference>
<feature type="transmembrane region" description="Helical" evidence="9">
    <location>
        <begin position="574"/>
        <end position="596"/>
    </location>
</feature>
<feature type="region of interest" description="Disordered" evidence="8">
    <location>
        <begin position="71"/>
        <end position="98"/>
    </location>
</feature>
<dbReference type="SUPFAM" id="SSF103473">
    <property type="entry name" value="MFS general substrate transporter"/>
    <property type="match status" value="1"/>
</dbReference>
<keyword evidence="4" id="KW-0769">Symport</keyword>
<evidence type="ECO:0000256" key="4">
    <source>
        <dbReference type="ARBA" id="ARBA00022847"/>
    </source>
</evidence>
<evidence type="ECO:0000256" key="3">
    <source>
        <dbReference type="ARBA" id="ARBA00022692"/>
    </source>
</evidence>
<dbReference type="PROSITE" id="PS50850">
    <property type="entry name" value="MFS"/>
    <property type="match status" value="1"/>
</dbReference>
<proteinExistence type="inferred from homology"/>
<comment type="caution">
    <text evidence="11">The sequence shown here is derived from an EMBL/GenBank/DDBJ whole genome shotgun (WGS) entry which is preliminary data.</text>
</comment>
<dbReference type="EMBL" id="BNCO01000021">
    <property type="protein sequence ID" value="GIL55382.1"/>
    <property type="molecule type" value="Genomic_DNA"/>
</dbReference>
<evidence type="ECO:0000259" key="10">
    <source>
        <dbReference type="PROSITE" id="PS50850"/>
    </source>
</evidence>
<organism evidence="11 12">
    <name type="scientific">Volvox africanus</name>
    <dbReference type="NCBI Taxonomy" id="51714"/>
    <lineage>
        <taxon>Eukaryota</taxon>
        <taxon>Viridiplantae</taxon>
        <taxon>Chlorophyta</taxon>
        <taxon>core chlorophytes</taxon>
        <taxon>Chlorophyceae</taxon>
        <taxon>CS clade</taxon>
        <taxon>Chlamydomonadales</taxon>
        <taxon>Volvocaceae</taxon>
        <taxon>Volvox</taxon>
    </lineage>
</organism>
<feature type="transmembrane region" description="Helical" evidence="9">
    <location>
        <begin position="503"/>
        <end position="525"/>
    </location>
</feature>
<keyword evidence="6 9" id="KW-0472">Membrane</keyword>
<dbReference type="PANTHER" id="PTHR11662">
    <property type="entry name" value="SOLUTE CARRIER FAMILY 17"/>
    <property type="match status" value="1"/>
</dbReference>
<feature type="compositionally biased region" description="Polar residues" evidence="8">
    <location>
        <begin position="83"/>
        <end position="97"/>
    </location>
</feature>
<dbReference type="InterPro" id="IPR044777">
    <property type="entry name" value="SLC17A9-like"/>
</dbReference>
<evidence type="ECO:0000313" key="12">
    <source>
        <dbReference type="Proteomes" id="UP000747399"/>
    </source>
</evidence>
<feature type="transmembrane region" description="Helical" evidence="9">
    <location>
        <begin position="297"/>
        <end position="316"/>
    </location>
</feature>
<dbReference type="FunFam" id="1.20.1250.20:FF:000086">
    <property type="entry name" value="ascorbate transporter, chloroplastic isoform X2"/>
    <property type="match status" value="1"/>
</dbReference>
<feature type="transmembrane region" description="Helical" evidence="9">
    <location>
        <begin position="434"/>
        <end position="455"/>
    </location>
</feature>
<dbReference type="InterPro" id="IPR011701">
    <property type="entry name" value="MFS"/>
</dbReference>
<keyword evidence="5 9" id="KW-1133">Transmembrane helix</keyword>
<keyword evidence="12" id="KW-1185">Reference proteome</keyword>
<keyword evidence="2" id="KW-0813">Transport</keyword>
<comment type="similarity">
    <text evidence="7">Belongs to the major facilitator superfamily. Sodium/anion cotransporter (TC 2.A.1.14) family.</text>
</comment>
<dbReference type="InterPro" id="IPR020846">
    <property type="entry name" value="MFS_dom"/>
</dbReference>